<organism evidence="3 4">
    <name type="scientific">Galactobacter caseinivorans</name>
    <dbReference type="NCBI Taxonomy" id="2676123"/>
    <lineage>
        <taxon>Bacteria</taxon>
        <taxon>Bacillati</taxon>
        <taxon>Actinomycetota</taxon>
        <taxon>Actinomycetes</taxon>
        <taxon>Micrococcales</taxon>
        <taxon>Micrococcaceae</taxon>
        <taxon>Galactobacter</taxon>
    </lineage>
</organism>
<dbReference type="SUPFAM" id="SSF55718">
    <property type="entry name" value="SCP-like"/>
    <property type="match status" value="1"/>
</dbReference>
<gene>
    <name evidence="3" type="ORF">DWQ67_08995</name>
</gene>
<dbReference type="GO" id="GO:0016853">
    <property type="term" value="F:isomerase activity"/>
    <property type="evidence" value="ECO:0007669"/>
    <property type="project" value="UniProtKB-KW"/>
</dbReference>
<dbReference type="RefSeq" id="WP_121485277.1">
    <property type="nucleotide sequence ID" value="NZ_QQXL01000005.1"/>
</dbReference>
<proteinExistence type="predicted"/>
<feature type="domain" description="Mycothiol-dependent maleylpyruvate isomerase metal-binding" evidence="2">
    <location>
        <begin position="35"/>
        <end position="169"/>
    </location>
</feature>
<comment type="caution">
    <text evidence="3">The sequence shown here is derived from an EMBL/GenBank/DDBJ whole genome shotgun (WGS) entry which is preliminary data.</text>
</comment>
<dbReference type="InterPro" id="IPR036527">
    <property type="entry name" value="SCP2_sterol-bd_dom_sf"/>
</dbReference>
<dbReference type="Proteomes" id="UP000273119">
    <property type="component" value="Unassembled WGS sequence"/>
</dbReference>
<dbReference type="SUPFAM" id="SSF109854">
    <property type="entry name" value="DinB/YfiT-like putative metalloenzymes"/>
    <property type="match status" value="1"/>
</dbReference>
<protein>
    <submittedName>
        <fullName evidence="3">Maleylpyruvate isomerase family mycothiol-dependent enzyme</fullName>
    </submittedName>
</protein>
<dbReference type="InterPro" id="IPR024344">
    <property type="entry name" value="MDMPI_metal-binding"/>
</dbReference>
<name>A0A496PHY1_9MICC</name>
<feature type="compositionally biased region" description="Low complexity" evidence="1">
    <location>
        <begin position="248"/>
        <end position="260"/>
    </location>
</feature>
<dbReference type="Pfam" id="PF11716">
    <property type="entry name" value="MDMPI_N"/>
    <property type="match status" value="1"/>
</dbReference>
<keyword evidence="4" id="KW-1185">Reference proteome</keyword>
<dbReference type="NCBIfam" id="TIGR03083">
    <property type="entry name" value="maleylpyruvate isomerase family mycothiol-dependent enzyme"/>
    <property type="match status" value="1"/>
</dbReference>
<accession>A0A496PHY1</accession>
<dbReference type="InterPro" id="IPR034660">
    <property type="entry name" value="DinB/YfiT-like"/>
</dbReference>
<feature type="region of interest" description="Disordered" evidence="1">
    <location>
        <begin position="1"/>
        <end position="28"/>
    </location>
</feature>
<reference evidence="3 4" key="1">
    <citation type="submission" date="2018-07" db="EMBL/GenBank/DDBJ databases">
        <title>Arthrobacter sp. nov., isolated from raw cow's milk with high bacterial count.</title>
        <authorList>
            <person name="Hahne J."/>
            <person name="Isele D."/>
            <person name="Lipski A."/>
        </authorList>
    </citation>
    <scope>NUCLEOTIDE SEQUENCE [LARGE SCALE GENOMIC DNA]</scope>
    <source>
        <strain evidence="3 4">JZ R-183</strain>
    </source>
</reference>
<dbReference type="GO" id="GO:0046872">
    <property type="term" value="F:metal ion binding"/>
    <property type="evidence" value="ECO:0007669"/>
    <property type="project" value="InterPro"/>
</dbReference>
<evidence type="ECO:0000313" key="4">
    <source>
        <dbReference type="Proteomes" id="UP000273119"/>
    </source>
</evidence>
<sequence>MTTPTPDSANADAATTQSNRPTAAESTDAFALAEQGERAFSEQIAALPDGELSGPSLLPGWSRATVIAHVACNAAGFIRATQGVIAGGDTRMYDDRAQRDAQIAALETAPPAELRRRSDEESRRLQDTWAGLSDEQWRLTFTSGQGKLLPVRRSVVFRAREVWVHLVDLNVGVGFGSVPAPLREAVLREVWLSWTTRGADDGLAITTTASDGAPLTLGAAEDPAVTVVSGTLAQVTAWATGRAKSIATATTADQPTDQPDGLPQATLAGLPVPLPQAPGWI</sequence>
<dbReference type="EMBL" id="QQXL01000005">
    <property type="protein sequence ID" value="RKW70089.1"/>
    <property type="molecule type" value="Genomic_DNA"/>
</dbReference>
<evidence type="ECO:0000259" key="2">
    <source>
        <dbReference type="Pfam" id="PF11716"/>
    </source>
</evidence>
<dbReference type="AlphaFoldDB" id="A0A496PHY1"/>
<keyword evidence="3" id="KW-0670">Pyruvate</keyword>
<dbReference type="InterPro" id="IPR017517">
    <property type="entry name" value="Maleyloyr_isom"/>
</dbReference>
<evidence type="ECO:0000256" key="1">
    <source>
        <dbReference type="SAM" id="MobiDB-lite"/>
    </source>
</evidence>
<keyword evidence="3" id="KW-0413">Isomerase</keyword>
<dbReference type="Gene3D" id="1.20.120.450">
    <property type="entry name" value="dinb family like domain"/>
    <property type="match status" value="1"/>
</dbReference>
<feature type="region of interest" description="Disordered" evidence="1">
    <location>
        <begin position="248"/>
        <end position="271"/>
    </location>
</feature>
<dbReference type="Gene3D" id="3.30.1050.20">
    <property type="match status" value="1"/>
</dbReference>
<evidence type="ECO:0000313" key="3">
    <source>
        <dbReference type="EMBL" id="RKW70089.1"/>
    </source>
</evidence>
<feature type="compositionally biased region" description="Polar residues" evidence="1">
    <location>
        <begin position="1"/>
        <end position="25"/>
    </location>
</feature>